<dbReference type="Proteomes" id="UP001140206">
    <property type="component" value="Chromosome 3"/>
</dbReference>
<dbReference type="PANTHER" id="PTHR47481">
    <property type="match status" value="1"/>
</dbReference>
<dbReference type="AlphaFoldDB" id="A0AAV8DPA9"/>
<name>A0AAV8DPA9_9POAL</name>
<accession>A0AAV8DPA9</accession>
<reference evidence="1" key="1">
    <citation type="submission" date="2022-08" db="EMBL/GenBank/DDBJ databases">
        <authorList>
            <person name="Marques A."/>
        </authorList>
    </citation>
    <scope>NUCLEOTIDE SEQUENCE</scope>
    <source>
        <strain evidence="1">RhyPub2mFocal</strain>
        <tissue evidence="1">Leaves</tissue>
    </source>
</reference>
<sequence length="169" mass="18609">MASATTTFAPVVSRSVTPININHQIHTVLSHDNFLLWRSQITPVLRGHGLVAYVDGSQIAPAPVVNNGDDHVVSNPEFEAWQQQDQLILAWLFSSLSQQVLAQVINCQTSADLWRSLNTFHTSQSVAKILDLKLQLQTAKRGGSTCSQYLQHIQGIADRLRSIGSDVPD</sequence>
<evidence type="ECO:0000313" key="1">
    <source>
        <dbReference type="EMBL" id="KAJ4769840.1"/>
    </source>
</evidence>
<organism evidence="1 2">
    <name type="scientific">Rhynchospora pubera</name>
    <dbReference type="NCBI Taxonomy" id="906938"/>
    <lineage>
        <taxon>Eukaryota</taxon>
        <taxon>Viridiplantae</taxon>
        <taxon>Streptophyta</taxon>
        <taxon>Embryophyta</taxon>
        <taxon>Tracheophyta</taxon>
        <taxon>Spermatophyta</taxon>
        <taxon>Magnoliopsida</taxon>
        <taxon>Liliopsida</taxon>
        <taxon>Poales</taxon>
        <taxon>Cyperaceae</taxon>
        <taxon>Cyperoideae</taxon>
        <taxon>Rhynchosporeae</taxon>
        <taxon>Rhynchospora</taxon>
    </lineage>
</organism>
<dbReference type="Pfam" id="PF14223">
    <property type="entry name" value="Retrotran_gag_2"/>
    <property type="match status" value="1"/>
</dbReference>
<dbReference type="EMBL" id="JAMFTS010000003">
    <property type="protein sequence ID" value="KAJ4769840.1"/>
    <property type="molecule type" value="Genomic_DNA"/>
</dbReference>
<evidence type="ECO:0000313" key="2">
    <source>
        <dbReference type="Proteomes" id="UP001140206"/>
    </source>
</evidence>
<protein>
    <submittedName>
        <fullName evidence="1">Copia protein</fullName>
    </submittedName>
</protein>
<comment type="caution">
    <text evidence="1">The sequence shown here is derived from an EMBL/GenBank/DDBJ whole genome shotgun (WGS) entry which is preliminary data.</text>
</comment>
<proteinExistence type="predicted"/>
<dbReference type="PANTHER" id="PTHR47481:SF22">
    <property type="entry name" value="RETROTRANSPOSON GAG DOMAIN-CONTAINING PROTEIN"/>
    <property type="match status" value="1"/>
</dbReference>
<keyword evidence="2" id="KW-1185">Reference proteome</keyword>
<gene>
    <name evidence="1" type="ORF">LUZ62_054097</name>
</gene>